<reference evidence="1" key="1">
    <citation type="submission" date="2022-06" db="EMBL/GenBank/DDBJ databases">
        <authorList>
            <person name="Legras J.-L."/>
            <person name="Devillers H."/>
            <person name="Grondin C."/>
        </authorList>
    </citation>
    <scope>NUCLEOTIDE SEQUENCE</scope>
    <source>
        <strain evidence="1">CLIB 1444</strain>
    </source>
</reference>
<evidence type="ECO:0000313" key="2">
    <source>
        <dbReference type="Proteomes" id="UP001152531"/>
    </source>
</evidence>
<gene>
    <name evidence="1" type="ORF">CLIB1444_06S03752</name>
</gene>
<proteinExistence type="predicted"/>
<name>A0ACA9Y940_9ASCO</name>
<dbReference type="Proteomes" id="UP001152531">
    <property type="component" value="Unassembled WGS sequence"/>
</dbReference>
<sequence length="289" mass="34690">MDMGRNKMHIHNQCEILHIMVSINLRPKDELSNINYDLLAKKYQMYKYYPKYFHNEELKTPDIKEMIIDKPIYSSANEHLDDYVNPGVMKIYETELDLDSGKLTITKERKEKRKEKREEKIAERAERREEREEKRKEKREERKERRESRSEKGNKDERKLERKRERQENKCKLVERRKLIESKEKPGVVFKNPFGNEPLHKLSTTYSNETNITNFTNYTQISMGSNERKNSITSRLVNLLSNTSDDYDLERTNSFDQTKSNMTKGRKRLFSKKRYSDQIGTYLLTKLAV</sequence>
<keyword evidence="2" id="KW-1185">Reference proteome</keyword>
<organism evidence="1 2">
    <name type="scientific">[Candida] jaroonii</name>
    <dbReference type="NCBI Taxonomy" id="467808"/>
    <lineage>
        <taxon>Eukaryota</taxon>
        <taxon>Fungi</taxon>
        <taxon>Dikarya</taxon>
        <taxon>Ascomycota</taxon>
        <taxon>Saccharomycotina</taxon>
        <taxon>Pichiomycetes</taxon>
        <taxon>Debaryomycetaceae</taxon>
        <taxon>Yamadazyma</taxon>
    </lineage>
</organism>
<protein>
    <submittedName>
        <fullName evidence="1">Uncharacterized protein</fullName>
    </submittedName>
</protein>
<dbReference type="EMBL" id="CALSDN010000006">
    <property type="protein sequence ID" value="CAH6721506.1"/>
    <property type="molecule type" value="Genomic_DNA"/>
</dbReference>
<evidence type="ECO:0000313" key="1">
    <source>
        <dbReference type="EMBL" id="CAH6721506.1"/>
    </source>
</evidence>
<accession>A0ACA9Y940</accession>
<comment type="caution">
    <text evidence="1">The sequence shown here is derived from an EMBL/GenBank/DDBJ whole genome shotgun (WGS) entry which is preliminary data.</text>
</comment>